<evidence type="ECO:0000313" key="3">
    <source>
        <dbReference type="Proteomes" id="UP000826195"/>
    </source>
</evidence>
<comment type="caution">
    <text evidence="2">The sequence shown here is derived from an EMBL/GenBank/DDBJ whole genome shotgun (WGS) entry which is preliminary data.</text>
</comment>
<protein>
    <recommendedName>
        <fullName evidence="1">DALR anticodon binding domain-containing protein</fullName>
    </recommendedName>
</protein>
<dbReference type="Proteomes" id="UP000826195">
    <property type="component" value="Unassembled WGS sequence"/>
</dbReference>
<keyword evidence="3" id="KW-1185">Reference proteome</keyword>
<dbReference type="SMART" id="SM00836">
    <property type="entry name" value="DALR_1"/>
    <property type="match status" value="1"/>
</dbReference>
<dbReference type="GO" id="GO:0004814">
    <property type="term" value="F:arginine-tRNA ligase activity"/>
    <property type="evidence" value="ECO:0007669"/>
    <property type="project" value="InterPro"/>
</dbReference>
<organism evidence="2 3">
    <name type="scientific">Cotesia glomerata</name>
    <name type="common">Lepidopteran parasitic wasp</name>
    <name type="synonym">Apanteles glomeratus</name>
    <dbReference type="NCBI Taxonomy" id="32391"/>
    <lineage>
        <taxon>Eukaryota</taxon>
        <taxon>Metazoa</taxon>
        <taxon>Ecdysozoa</taxon>
        <taxon>Arthropoda</taxon>
        <taxon>Hexapoda</taxon>
        <taxon>Insecta</taxon>
        <taxon>Pterygota</taxon>
        <taxon>Neoptera</taxon>
        <taxon>Endopterygota</taxon>
        <taxon>Hymenoptera</taxon>
        <taxon>Apocrita</taxon>
        <taxon>Ichneumonoidea</taxon>
        <taxon>Braconidae</taxon>
        <taxon>Microgastrinae</taxon>
        <taxon>Cotesia</taxon>
    </lineage>
</organism>
<dbReference type="Pfam" id="PF05746">
    <property type="entry name" value="DALR_1"/>
    <property type="match status" value="1"/>
</dbReference>
<feature type="domain" description="DALR anticodon binding" evidence="1">
    <location>
        <begin position="294"/>
        <end position="431"/>
    </location>
</feature>
<dbReference type="PANTHER" id="PTHR16043">
    <property type="entry name" value="DALRD3 PROTEIN"/>
    <property type="match status" value="1"/>
</dbReference>
<reference evidence="2 3" key="1">
    <citation type="journal article" date="2021" name="J. Hered.">
        <title>A chromosome-level genome assembly of the parasitoid wasp, Cotesia glomerata (Hymenoptera: Braconidae).</title>
        <authorList>
            <person name="Pinto B.J."/>
            <person name="Weis J.J."/>
            <person name="Gamble T."/>
            <person name="Ode P.J."/>
            <person name="Paul R."/>
            <person name="Zaspel J.M."/>
        </authorList>
    </citation>
    <scope>NUCLEOTIDE SEQUENCE [LARGE SCALE GENOMIC DNA]</scope>
    <source>
        <strain evidence="2">CgM1</strain>
    </source>
</reference>
<dbReference type="GO" id="GO:0000049">
    <property type="term" value="F:tRNA binding"/>
    <property type="evidence" value="ECO:0007669"/>
    <property type="project" value="TreeGrafter"/>
</dbReference>
<dbReference type="InterPro" id="IPR037380">
    <property type="entry name" value="DALRD3"/>
</dbReference>
<dbReference type="InterPro" id="IPR009080">
    <property type="entry name" value="tRNAsynth_Ia_anticodon-bd"/>
</dbReference>
<dbReference type="Gene3D" id="1.10.730.10">
    <property type="entry name" value="Isoleucyl-tRNA Synthetase, Domain 1"/>
    <property type="match status" value="1"/>
</dbReference>
<dbReference type="SUPFAM" id="SSF47323">
    <property type="entry name" value="Anticodon-binding domain of a subclass of class I aminoacyl-tRNA synthetases"/>
    <property type="match status" value="1"/>
</dbReference>
<dbReference type="InterPro" id="IPR008909">
    <property type="entry name" value="DALR_anticod-bd"/>
</dbReference>
<dbReference type="GO" id="GO:0106217">
    <property type="term" value="P:tRNA C3-cytosine methylation"/>
    <property type="evidence" value="ECO:0007669"/>
    <property type="project" value="TreeGrafter"/>
</dbReference>
<dbReference type="PANTHER" id="PTHR16043:SF1">
    <property type="entry name" value="DALR ANTICODON-BINDING DOMAIN-CONTAINING PROTEIN 3"/>
    <property type="match status" value="1"/>
</dbReference>
<evidence type="ECO:0000259" key="1">
    <source>
        <dbReference type="SMART" id="SM00836"/>
    </source>
</evidence>
<gene>
    <name evidence="2" type="ORF">KQX54_011666</name>
</gene>
<name>A0AAV7IVI8_COTGL</name>
<evidence type="ECO:0000313" key="2">
    <source>
        <dbReference type="EMBL" id="KAH0557776.1"/>
    </source>
</evidence>
<dbReference type="GO" id="GO:0005524">
    <property type="term" value="F:ATP binding"/>
    <property type="evidence" value="ECO:0007669"/>
    <property type="project" value="InterPro"/>
</dbReference>
<dbReference type="AlphaFoldDB" id="A0AAV7IVI8"/>
<accession>A0AAV7IVI8</accession>
<dbReference type="EMBL" id="JAHXZJ010000747">
    <property type="protein sequence ID" value="KAH0557776.1"/>
    <property type="molecule type" value="Genomic_DNA"/>
</dbReference>
<sequence length="431" mass="50016">MNDKHIAEYLIEELINNKNTSIKTKAVKIVEQKSNFKNKDIVINLNPLAWRSLIDRDDKLLDKSTNILDYYLKKQSLNISGLENQYTEALKWIKTEKWEIKIENLTLGNGEIYVKLNKSCLINSVIRDAIKLNEFYGKRTDGGNFFIKINEDTESSLTTTRLRLLKNTCENVLKALGYAIEENAEHKLFLTTKSQGKIENGFDRCLCGVVKNPVSNAKETGLSYSQYLEQKIKLVREANDSRPVDEIEDQQLEMIAQAVITFEFMSVKPSHPCFIKVDSDADKAGTCNRGGTFVLYNLARITKILNKFQYEVDSGKYPELWDIDKVDLHLLDSEEEWNLIYNYIYDYPFILKRIIEIEANGHCKIHPQLLSAFLLNLCQKFSNYYRRCRILTDGRSQLLQEMMRRIYLLKALQIVFTNALEILNITPISRM</sequence>
<proteinExistence type="predicted"/>
<dbReference type="GO" id="GO:0006420">
    <property type="term" value="P:arginyl-tRNA aminoacylation"/>
    <property type="evidence" value="ECO:0007669"/>
    <property type="project" value="InterPro"/>
</dbReference>